<dbReference type="PANTHER" id="PTHR48079:SF6">
    <property type="entry name" value="NAD(P)-BINDING DOMAIN-CONTAINING PROTEIN-RELATED"/>
    <property type="match status" value="1"/>
</dbReference>
<feature type="domain" description="3-beta hydroxysteroid dehydrogenase/isomerase" evidence="1">
    <location>
        <begin position="6"/>
        <end position="232"/>
    </location>
</feature>
<dbReference type="SUPFAM" id="SSF51735">
    <property type="entry name" value="NAD(P)-binding Rossmann-fold domains"/>
    <property type="match status" value="1"/>
</dbReference>
<dbReference type="PANTHER" id="PTHR48079">
    <property type="entry name" value="PROTEIN YEEZ"/>
    <property type="match status" value="1"/>
</dbReference>
<evidence type="ECO:0000259" key="1">
    <source>
        <dbReference type="Pfam" id="PF01073"/>
    </source>
</evidence>
<dbReference type="GO" id="GO:0016616">
    <property type="term" value="F:oxidoreductase activity, acting on the CH-OH group of donors, NAD or NADP as acceptor"/>
    <property type="evidence" value="ECO:0007669"/>
    <property type="project" value="InterPro"/>
</dbReference>
<gene>
    <name evidence="2" type="ORF">SAMIE_1033500</name>
</gene>
<dbReference type="EMBL" id="AP018664">
    <property type="protein sequence ID" value="BBD99849.1"/>
    <property type="molecule type" value="Genomic_DNA"/>
</dbReference>
<keyword evidence="3" id="KW-1185">Reference proteome</keyword>
<dbReference type="AlphaFoldDB" id="A0A494WGG6"/>
<dbReference type="GO" id="GO:0006694">
    <property type="term" value="P:steroid biosynthetic process"/>
    <property type="evidence" value="ECO:0007669"/>
    <property type="project" value="InterPro"/>
</dbReference>
<protein>
    <recommendedName>
        <fullName evidence="1">3-beta hydroxysteroid dehydrogenase/isomerase domain-containing protein</fullName>
    </recommendedName>
</protein>
<dbReference type="InterPro" id="IPR036291">
    <property type="entry name" value="NAD(P)-bd_dom_sf"/>
</dbReference>
<dbReference type="RefSeq" id="WP_197724647.1">
    <property type="nucleotide sequence ID" value="NZ_AP018664.1"/>
</dbReference>
<sequence length="325" mass="34915">MKTAFVTGATGLLGRHLVRNLIDRGWTVRALHRSAGDAEALRQIGAEPVRGDLDDPATLRQGMAGVDAVFHAAALFTMWAAPADFERVNIAGTANMLAAAQAEGVARFVYISAAGVVMGDGKPMRDVTEDAPLAYPSWAPYLSTKARAQQLVLDANGTAGVRTAVIMPPMIWGRGMHMLDNIVANVAEGRFRWPAGGEQMMSTAHVDNVCACAILAAEKSPGGRAYFVSDGRDQSMRAVLTGLLATRGVTIDAASAPIGMAWRMATVMEFVWRTFRRAGEPPLTRQMLRLVGYDFTVSNRRASEELGYHPVTNWADGLADMRAPA</sequence>
<dbReference type="Pfam" id="PF01073">
    <property type="entry name" value="3Beta_HSD"/>
    <property type="match status" value="1"/>
</dbReference>
<dbReference type="Gene3D" id="3.40.50.720">
    <property type="entry name" value="NAD(P)-binding Rossmann-like Domain"/>
    <property type="match status" value="1"/>
</dbReference>
<proteinExistence type="predicted"/>
<evidence type="ECO:0000313" key="3">
    <source>
        <dbReference type="Proteomes" id="UP000279959"/>
    </source>
</evidence>
<dbReference type="Proteomes" id="UP000279959">
    <property type="component" value="Chromosome"/>
</dbReference>
<dbReference type="InterPro" id="IPR002225">
    <property type="entry name" value="3Beta_OHSteriod_DH/Estase"/>
</dbReference>
<evidence type="ECO:0000313" key="2">
    <source>
        <dbReference type="EMBL" id="BBD99849.1"/>
    </source>
</evidence>
<accession>A0A494WGG6</accession>
<dbReference type="KEGG" id="sami:SAMIE_1033500"/>
<dbReference type="GO" id="GO:0004029">
    <property type="term" value="F:aldehyde dehydrogenase (NAD+) activity"/>
    <property type="evidence" value="ECO:0007669"/>
    <property type="project" value="TreeGrafter"/>
</dbReference>
<organism evidence="2 3">
    <name type="scientific">Sphingobium amiense</name>
    <dbReference type="NCBI Taxonomy" id="135719"/>
    <lineage>
        <taxon>Bacteria</taxon>
        <taxon>Pseudomonadati</taxon>
        <taxon>Pseudomonadota</taxon>
        <taxon>Alphaproteobacteria</taxon>
        <taxon>Sphingomonadales</taxon>
        <taxon>Sphingomonadaceae</taxon>
        <taxon>Sphingobium</taxon>
    </lineage>
</organism>
<reference evidence="2 3" key="1">
    <citation type="submission" date="2018-05" db="EMBL/GenBank/DDBJ databases">
        <title>Complete Genome Sequence of the Nonylphenol-Degrading Bacterium Sphingobium amiense DSM 16289T.</title>
        <authorList>
            <person name="Ootsuka M."/>
            <person name="Nishizawa T."/>
            <person name="Ohta H."/>
        </authorList>
    </citation>
    <scope>NUCLEOTIDE SEQUENCE [LARGE SCALE GENOMIC DNA]</scope>
    <source>
        <strain evidence="2 3">DSM 16289</strain>
    </source>
</reference>
<name>A0A494WGG6_9SPHN</name>
<dbReference type="InterPro" id="IPR051783">
    <property type="entry name" value="NAD(P)-dependent_oxidoreduct"/>
</dbReference>
<dbReference type="GO" id="GO:0005737">
    <property type="term" value="C:cytoplasm"/>
    <property type="evidence" value="ECO:0007669"/>
    <property type="project" value="TreeGrafter"/>
</dbReference>